<gene>
    <name evidence="2" type="ORF">FHS94_002688</name>
</gene>
<reference evidence="2 3" key="1">
    <citation type="submission" date="2020-08" db="EMBL/GenBank/DDBJ databases">
        <title>Genomic Encyclopedia of Type Strains, Phase IV (KMG-IV): sequencing the most valuable type-strain genomes for metagenomic binning, comparative biology and taxonomic classification.</title>
        <authorList>
            <person name="Goeker M."/>
        </authorList>
    </citation>
    <scope>NUCLEOTIDE SEQUENCE [LARGE SCALE GENOMIC DNA]</scope>
    <source>
        <strain evidence="2 3">DSM 100044</strain>
    </source>
</reference>
<evidence type="ECO:0000256" key="1">
    <source>
        <dbReference type="SAM" id="MobiDB-lite"/>
    </source>
</evidence>
<accession>A0A7W9BES9</accession>
<name>A0A7W9BES9_9SPHN</name>
<evidence type="ECO:0000313" key="2">
    <source>
        <dbReference type="EMBL" id="MBB5715831.1"/>
    </source>
</evidence>
<protein>
    <submittedName>
        <fullName evidence="2">Uncharacterized protein</fullName>
    </submittedName>
</protein>
<feature type="region of interest" description="Disordered" evidence="1">
    <location>
        <begin position="226"/>
        <end position="245"/>
    </location>
</feature>
<dbReference type="Proteomes" id="UP000546200">
    <property type="component" value="Unassembled WGS sequence"/>
</dbReference>
<proteinExistence type="predicted"/>
<keyword evidence="3" id="KW-1185">Reference proteome</keyword>
<dbReference type="RefSeq" id="WP_184058559.1">
    <property type="nucleotide sequence ID" value="NZ_JACIJK010000008.1"/>
</dbReference>
<dbReference type="AlphaFoldDB" id="A0A7W9BES9"/>
<organism evidence="2 3">
    <name type="scientific">Sphingomonas aerophila</name>
    <dbReference type="NCBI Taxonomy" id="1344948"/>
    <lineage>
        <taxon>Bacteria</taxon>
        <taxon>Pseudomonadati</taxon>
        <taxon>Pseudomonadota</taxon>
        <taxon>Alphaproteobacteria</taxon>
        <taxon>Sphingomonadales</taxon>
        <taxon>Sphingomonadaceae</taxon>
        <taxon>Sphingomonas</taxon>
    </lineage>
</organism>
<evidence type="ECO:0000313" key="3">
    <source>
        <dbReference type="Proteomes" id="UP000546200"/>
    </source>
</evidence>
<comment type="caution">
    <text evidence="2">The sequence shown here is derived from an EMBL/GenBank/DDBJ whole genome shotgun (WGS) entry which is preliminary data.</text>
</comment>
<sequence>MKHFWLTDDRQAIMDAATSTAADYTHIGLFACGQAWKRKVEGMVGSKVDPANYKRTWKICRDNLFRMNGQFVRFDAAIRLTARQAMFFKLRFGGSDEAVLGEDPTGEYWGNMAIAESDLGNSWQLRGLTFDSFDNYGSMVWFTRGQGYGPTIANVGNHLQGLPRPWARALVWDQARMWHRASRPFEPSSKEIIEAVLSGKAEGELDSPKTEGQAQARAWWKSCQSPQFREQHGCEPLPGESSDPL</sequence>
<dbReference type="EMBL" id="JACIJK010000008">
    <property type="protein sequence ID" value="MBB5715831.1"/>
    <property type="molecule type" value="Genomic_DNA"/>
</dbReference>